<sequence>MICLGSLQGGSRKQPRPSTVTTLLNQKQNSILSPKRILLTECDPPMYIVSWSPSELSLPNWFQQRPKLKL</sequence>
<dbReference type="EMBL" id="ASGP02000004">
    <property type="protein sequence ID" value="KAH9511377.1"/>
    <property type="molecule type" value="Genomic_DNA"/>
</dbReference>
<keyword evidence="2" id="KW-1185">Reference proteome</keyword>
<reference evidence="1" key="2">
    <citation type="journal article" date="2022" name="Res Sq">
        <title>Comparative Genomics Reveals Insights into the Divergent Evolution of Astigmatic Mites and Household Pest Adaptations.</title>
        <authorList>
            <person name="Xiong Q."/>
            <person name="Wan A.T.-Y."/>
            <person name="Liu X.-Y."/>
            <person name="Fung C.S.-H."/>
            <person name="Xiao X."/>
            <person name="Malainual N."/>
            <person name="Hou J."/>
            <person name="Wang L."/>
            <person name="Wang M."/>
            <person name="Yang K."/>
            <person name="Cui Y."/>
            <person name="Leung E."/>
            <person name="Nong W."/>
            <person name="Shin S.-K."/>
            <person name="Au S."/>
            <person name="Jeong K.Y."/>
            <person name="Chew F.T."/>
            <person name="Hui J."/>
            <person name="Leung T.F."/>
            <person name="Tungtrongchitr A."/>
            <person name="Zhong N."/>
            <person name="Liu Z."/>
            <person name="Tsui S."/>
        </authorList>
    </citation>
    <scope>NUCLEOTIDE SEQUENCE</scope>
    <source>
        <strain evidence="1">Derf</strain>
        <tissue evidence="1">Whole organism</tissue>
    </source>
</reference>
<reference evidence="1" key="1">
    <citation type="submission" date="2013-05" db="EMBL/GenBank/DDBJ databases">
        <authorList>
            <person name="Yim A.K.Y."/>
            <person name="Chan T.F."/>
            <person name="Ji K.M."/>
            <person name="Liu X.Y."/>
            <person name="Zhou J.W."/>
            <person name="Li R.Q."/>
            <person name="Yang K.Y."/>
            <person name="Li J."/>
            <person name="Li M."/>
            <person name="Law P.T.W."/>
            <person name="Wu Y.L."/>
            <person name="Cai Z.L."/>
            <person name="Qin H."/>
            <person name="Bao Y."/>
            <person name="Leung R.K.K."/>
            <person name="Ng P.K.S."/>
            <person name="Zou J."/>
            <person name="Zhong X.J."/>
            <person name="Ran P.X."/>
            <person name="Zhong N.S."/>
            <person name="Liu Z.G."/>
            <person name="Tsui S.K.W."/>
        </authorList>
    </citation>
    <scope>NUCLEOTIDE SEQUENCE</scope>
    <source>
        <strain evidence="1">Derf</strain>
        <tissue evidence="1">Whole organism</tissue>
    </source>
</reference>
<gene>
    <name evidence="1" type="ORF">DERF_009844</name>
</gene>
<accession>A0A922HYT3</accession>
<name>A0A922HYT3_DERFA</name>
<evidence type="ECO:0000313" key="2">
    <source>
        <dbReference type="Proteomes" id="UP000790347"/>
    </source>
</evidence>
<dbReference type="AlphaFoldDB" id="A0A922HYT3"/>
<dbReference type="Proteomes" id="UP000790347">
    <property type="component" value="Unassembled WGS sequence"/>
</dbReference>
<proteinExistence type="predicted"/>
<comment type="caution">
    <text evidence="1">The sequence shown here is derived from an EMBL/GenBank/DDBJ whole genome shotgun (WGS) entry which is preliminary data.</text>
</comment>
<protein>
    <submittedName>
        <fullName evidence="1">Uncharacterized protein</fullName>
    </submittedName>
</protein>
<organism evidence="1 2">
    <name type="scientific">Dermatophagoides farinae</name>
    <name type="common">American house dust mite</name>
    <dbReference type="NCBI Taxonomy" id="6954"/>
    <lineage>
        <taxon>Eukaryota</taxon>
        <taxon>Metazoa</taxon>
        <taxon>Ecdysozoa</taxon>
        <taxon>Arthropoda</taxon>
        <taxon>Chelicerata</taxon>
        <taxon>Arachnida</taxon>
        <taxon>Acari</taxon>
        <taxon>Acariformes</taxon>
        <taxon>Sarcoptiformes</taxon>
        <taxon>Astigmata</taxon>
        <taxon>Psoroptidia</taxon>
        <taxon>Analgoidea</taxon>
        <taxon>Pyroglyphidae</taxon>
        <taxon>Dermatophagoidinae</taxon>
        <taxon>Dermatophagoides</taxon>
    </lineage>
</organism>
<evidence type="ECO:0000313" key="1">
    <source>
        <dbReference type="EMBL" id="KAH9511377.1"/>
    </source>
</evidence>